<dbReference type="InterPro" id="IPR038731">
    <property type="entry name" value="RgtA/B/C-like"/>
</dbReference>
<keyword evidence="4 10" id="KW-0808">Transferase</keyword>
<dbReference type="EMBL" id="JAUFPN010000039">
    <property type="protein sequence ID" value="MDN3563765.1"/>
    <property type="molecule type" value="Genomic_DNA"/>
</dbReference>
<feature type="transmembrane region" description="Helical" evidence="8">
    <location>
        <begin position="398"/>
        <end position="418"/>
    </location>
</feature>
<evidence type="ECO:0000256" key="6">
    <source>
        <dbReference type="ARBA" id="ARBA00022989"/>
    </source>
</evidence>
<dbReference type="InterPro" id="IPR050297">
    <property type="entry name" value="LipidA_mod_glycosyltrf_83"/>
</dbReference>
<evidence type="ECO:0000313" key="10">
    <source>
        <dbReference type="EMBL" id="MDN3563765.1"/>
    </source>
</evidence>
<feature type="transmembrane region" description="Helical" evidence="8">
    <location>
        <begin position="236"/>
        <end position="254"/>
    </location>
</feature>
<evidence type="ECO:0000256" key="8">
    <source>
        <dbReference type="SAM" id="Phobius"/>
    </source>
</evidence>
<reference evidence="11" key="1">
    <citation type="journal article" date="2019" name="Int. J. Syst. Evol. Microbiol.">
        <title>The Global Catalogue of Microorganisms (GCM) 10K type strain sequencing project: providing services to taxonomists for standard genome sequencing and annotation.</title>
        <authorList>
            <consortium name="The Broad Institute Genomics Platform"/>
            <consortium name="The Broad Institute Genome Sequencing Center for Infectious Disease"/>
            <person name="Wu L."/>
            <person name="Ma J."/>
        </authorList>
    </citation>
    <scope>NUCLEOTIDE SEQUENCE [LARGE SCALE GENOMIC DNA]</scope>
    <source>
        <strain evidence="11">CECT 7131</strain>
    </source>
</reference>
<feature type="transmembrane region" description="Helical" evidence="8">
    <location>
        <begin position="116"/>
        <end position="135"/>
    </location>
</feature>
<feature type="domain" description="Glycosyltransferase RgtA/B/C/D-like" evidence="9">
    <location>
        <begin position="94"/>
        <end position="251"/>
    </location>
</feature>
<keyword evidence="7 8" id="KW-0472">Membrane</keyword>
<protein>
    <submittedName>
        <fullName evidence="10">Glycosyltransferase family 39 protein</fullName>
        <ecNumber evidence="10">2.4.-.-</ecNumber>
    </submittedName>
</protein>
<dbReference type="PANTHER" id="PTHR33908:SF11">
    <property type="entry name" value="MEMBRANE PROTEIN"/>
    <property type="match status" value="1"/>
</dbReference>
<dbReference type="RefSeq" id="WP_290315503.1">
    <property type="nucleotide sequence ID" value="NZ_JAUFPN010000039.1"/>
</dbReference>
<organism evidence="10 11">
    <name type="scientific">Paeniroseomonas aquatica</name>
    <dbReference type="NCBI Taxonomy" id="373043"/>
    <lineage>
        <taxon>Bacteria</taxon>
        <taxon>Pseudomonadati</taxon>
        <taxon>Pseudomonadota</taxon>
        <taxon>Alphaproteobacteria</taxon>
        <taxon>Acetobacterales</taxon>
        <taxon>Acetobacteraceae</taxon>
        <taxon>Paeniroseomonas</taxon>
    </lineage>
</organism>
<proteinExistence type="predicted"/>
<comment type="subcellular location">
    <subcellularLocation>
        <location evidence="1">Cell membrane</location>
        <topology evidence="1">Multi-pass membrane protein</topology>
    </subcellularLocation>
</comment>
<evidence type="ECO:0000313" key="11">
    <source>
        <dbReference type="Proteomes" id="UP001529369"/>
    </source>
</evidence>
<dbReference type="PANTHER" id="PTHR33908">
    <property type="entry name" value="MANNOSYLTRANSFERASE YKCB-RELATED"/>
    <property type="match status" value="1"/>
</dbReference>
<sequence length="568" mass="59453">MQVSLSSPVRAPARPGDGAGERLATGSLLLPLACLGLALLAFAGTVLGWILTHPEVGGWDQIGYGDEALRDLVALARGGLGALRDSLFLEARHHPPGHRLLALPLGLAGHADMTTLRFMAFGFSLLTAAVVGLVARRAAGTSAGLLAAAAFLMAPVSLFAAEEFLSETLLLPALAGLLWCLAREATGEGGWGNALLLGACLGAGALARLSFIPQVAPVLLAGLAVMLAGDRARLPRMLLAGTVAALIAWPFYAINGGRYIGYARFALTEWHSHQVKNDSPIGYLGNWLWFVADWAFGPFLAVALAGGALAALVLVGRAAWQARPRAAAGAGAWRWPDPALGIAAAALLLAAPPIAGHILATNHNPRFLLASLPGLAVAMAIGLHRLPWRGGRTTGLRIAMGLVAAQAVALALVARWPAAPPLAGLTSMQSRPGLACDWRPLAALLPADEPKLLLLGQHDGFNEVQVAFAFHRQRRAVTTVNLRSRAPWDRIAAEAARADHVVALLAGDTRDIPYYRESFRPIPGGSEQRMNLVSEALLDRLGTEAGFTHRQAIEAPGGGGCRAVLLSR</sequence>
<feature type="transmembrane region" description="Helical" evidence="8">
    <location>
        <begin position="211"/>
        <end position="229"/>
    </location>
</feature>
<accession>A0ABT8A226</accession>
<evidence type="ECO:0000256" key="3">
    <source>
        <dbReference type="ARBA" id="ARBA00022676"/>
    </source>
</evidence>
<evidence type="ECO:0000256" key="5">
    <source>
        <dbReference type="ARBA" id="ARBA00022692"/>
    </source>
</evidence>
<dbReference type="GO" id="GO:0016757">
    <property type="term" value="F:glycosyltransferase activity"/>
    <property type="evidence" value="ECO:0007669"/>
    <property type="project" value="UniProtKB-KW"/>
</dbReference>
<evidence type="ECO:0000256" key="4">
    <source>
        <dbReference type="ARBA" id="ARBA00022679"/>
    </source>
</evidence>
<feature type="transmembrane region" description="Helical" evidence="8">
    <location>
        <begin position="28"/>
        <end position="51"/>
    </location>
</feature>
<name>A0ABT8A226_9PROT</name>
<evidence type="ECO:0000259" key="9">
    <source>
        <dbReference type="Pfam" id="PF13231"/>
    </source>
</evidence>
<keyword evidence="6 8" id="KW-1133">Transmembrane helix</keyword>
<evidence type="ECO:0000256" key="1">
    <source>
        <dbReference type="ARBA" id="ARBA00004651"/>
    </source>
</evidence>
<dbReference type="EC" id="2.4.-.-" evidence="10"/>
<feature type="transmembrane region" description="Helical" evidence="8">
    <location>
        <begin position="294"/>
        <end position="320"/>
    </location>
</feature>
<feature type="transmembrane region" description="Helical" evidence="8">
    <location>
        <begin position="142"/>
        <end position="161"/>
    </location>
</feature>
<evidence type="ECO:0000256" key="7">
    <source>
        <dbReference type="ARBA" id="ARBA00023136"/>
    </source>
</evidence>
<keyword evidence="2" id="KW-1003">Cell membrane</keyword>
<keyword evidence="11" id="KW-1185">Reference proteome</keyword>
<evidence type="ECO:0000256" key="2">
    <source>
        <dbReference type="ARBA" id="ARBA00022475"/>
    </source>
</evidence>
<dbReference type="Pfam" id="PF13231">
    <property type="entry name" value="PMT_2"/>
    <property type="match status" value="1"/>
</dbReference>
<feature type="transmembrane region" description="Helical" evidence="8">
    <location>
        <begin position="366"/>
        <end position="386"/>
    </location>
</feature>
<dbReference type="Proteomes" id="UP001529369">
    <property type="component" value="Unassembled WGS sequence"/>
</dbReference>
<gene>
    <name evidence="10" type="ORF">QWZ14_05170</name>
</gene>
<comment type="caution">
    <text evidence="10">The sequence shown here is derived from an EMBL/GenBank/DDBJ whole genome shotgun (WGS) entry which is preliminary data.</text>
</comment>
<keyword evidence="5 8" id="KW-0812">Transmembrane</keyword>
<feature type="transmembrane region" description="Helical" evidence="8">
    <location>
        <begin position="340"/>
        <end position="360"/>
    </location>
</feature>
<keyword evidence="3 10" id="KW-0328">Glycosyltransferase</keyword>